<evidence type="ECO:0000256" key="2">
    <source>
        <dbReference type="ARBA" id="ARBA00010617"/>
    </source>
</evidence>
<dbReference type="InParanoid" id="A0A067MZH0"/>
<keyword evidence="3 6" id="KW-0349">Heme</keyword>
<reference evidence="10" key="1">
    <citation type="journal article" date="2014" name="Proc. Natl. Acad. Sci. U.S.A.">
        <title>Extensive sampling of basidiomycete genomes demonstrates inadequacy of the white-rot/brown-rot paradigm for wood decay fungi.</title>
        <authorList>
            <person name="Riley R."/>
            <person name="Salamov A.A."/>
            <person name="Brown D.W."/>
            <person name="Nagy L.G."/>
            <person name="Floudas D."/>
            <person name="Held B.W."/>
            <person name="Levasseur A."/>
            <person name="Lombard V."/>
            <person name="Morin E."/>
            <person name="Otillar R."/>
            <person name="Lindquist E.A."/>
            <person name="Sun H."/>
            <person name="LaButti K.M."/>
            <person name="Schmutz J."/>
            <person name="Jabbour D."/>
            <person name="Luo H."/>
            <person name="Baker S.E."/>
            <person name="Pisabarro A.G."/>
            <person name="Walton J.D."/>
            <person name="Blanchette R.A."/>
            <person name="Henrissat B."/>
            <person name="Martin F."/>
            <person name="Cullen D."/>
            <person name="Hibbett D.S."/>
            <person name="Grigoriev I.V."/>
        </authorList>
    </citation>
    <scope>NUCLEOTIDE SEQUENCE [LARGE SCALE GENOMIC DNA]</scope>
    <source>
        <strain evidence="10">FD-172 SS1</strain>
    </source>
</reference>
<dbReference type="Pfam" id="PF00067">
    <property type="entry name" value="p450"/>
    <property type="match status" value="1"/>
</dbReference>
<feature type="compositionally biased region" description="Basic and acidic residues" evidence="7">
    <location>
        <begin position="487"/>
        <end position="497"/>
    </location>
</feature>
<keyword evidence="8" id="KW-1133">Transmembrane helix</keyword>
<feature type="region of interest" description="Disordered" evidence="7">
    <location>
        <begin position="477"/>
        <end position="497"/>
    </location>
</feature>
<evidence type="ECO:0000313" key="9">
    <source>
        <dbReference type="EMBL" id="KDQ21014.1"/>
    </source>
</evidence>
<dbReference type="OrthoDB" id="1055148at2759"/>
<dbReference type="GO" id="GO:0016705">
    <property type="term" value="F:oxidoreductase activity, acting on paired donors, with incorporation or reduction of molecular oxygen"/>
    <property type="evidence" value="ECO:0007669"/>
    <property type="project" value="InterPro"/>
</dbReference>
<evidence type="ECO:0000256" key="3">
    <source>
        <dbReference type="ARBA" id="ARBA00022617"/>
    </source>
</evidence>
<dbReference type="Proteomes" id="UP000027195">
    <property type="component" value="Unassembled WGS sequence"/>
</dbReference>
<evidence type="ECO:0000313" key="10">
    <source>
        <dbReference type="Proteomes" id="UP000027195"/>
    </source>
</evidence>
<dbReference type="GO" id="GO:0020037">
    <property type="term" value="F:heme binding"/>
    <property type="evidence" value="ECO:0007669"/>
    <property type="project" value="InterPro"/>
</dbReference>
<keyword evidence="8" id="KW-0812">Transmembrane</keyword>
<dbReference type="EMBL" id="KL198017">
    <property type="protein sequence ID" value="KDQ21014.1"/>
    <property type="molecule type" value="Genomic_DNA"/>
</dbReference>
<dbReference type="STRING" id="930990.A0A067MZH0"/>
<comment type="cofactor">
    <cofactor evidence="1 6">
        <name>heme</name>
        <dbReference type="ChEBI" id="CHEBI:30413"/>
    </cofactor>
</comment>
<evidence type="ECO:0000256" key="5">
    <source>
        <dbReference type="ARBA" id="ARBA00023004"/>
    </source>
</evidence>
<dbReference type="InterPro" id="IPR002403">
    <property type="entry name" value="Cyt_P450_E_grp-IV"/>
</dbReference>
<dbReference type="Gene3D" id="1.10.630.10">
    <property type="entry name" value="Cytochrome P450"/>
    <property type="match status" value="1"/>
</dbReference>
<comment type="similarity">
    <text evidence="2">Belongs to the cytochrome P450 family.</text>
</comment>
<dbReference type="HOGENOM" id="CLU_033574_2_0_1"/>
<accession>A0A067MZH0</accession>
<dbReference type="GO" id="GO:0005506">
    <property type="term" value="F:iron ion binding"/>
    <property type="evidence" value="ECO:0007669"/>
    <property type="project" value="InterPro"/>
</dbReference>
<evidence type="ECO:0000256" key="6">
    <source>
        <dbReference type="PIRSR" id="PIRSR602403-1"/>
    </source>
</evidence>
<keyword evidence="5 6" id="KW-0408">Iron</keyword>
<dbReference type="PANTHER" id="PTHR24304:SF2">
    <property type="entry name" value="24-HYDROXYCHOLESTEROL 7-ALPHA-HYDROXYLASE"/>
    <property type="match status" value="1"/>
</dbReference>
<dbReference type="PANTHER" id="PTHR24304">
    <property type="entry name" value="CYTOCHROME P450 FAMILY 7"/>
    <property type="match status" value="1"/>
</dbReference>
<evidence type="ECO:0000256" key="7">
    <source>
        <dbReference type="SAM" id="MobiDB-lite"/>
    </source>
</evidence>
<keyword evidence="10" id="KW-1185">Reference proteome</keyword>
<dbReference type="CDD" id="cd00302">
    <property type="entry name" value="cytochrome_P450"/>
    <property type="match status" value="1"/>
</dbReference>
<feature type="transmembrane region" description="Helical" evidence="8">
    <location>
        <begin position="26"/>
        <end position="42"/>
    </location>
</feature>
<evidence type="ECO:0000256" key="8">
    <source>
        <dbReference type="SAM" id="Phobius"/>
    </source>
</evidence>
<dbReference type="AlphaFoldDB" id="A0A067MZH0"/>
<keyword evidence="8" id="KW-0472">Membrane</keyword>
<keyword evidence="4 6" id="KW-0479">Metal-binding</keyword>
<gene>
    <name evidence="9" type="ORF">BOTBODRAFT_142389</name>
</gene>
<dbReference type="InterPro" id="IPR036396">
    <property type="entry name" value="Cyt_P450_sf"/>
</dbReference>
<organism evidence="9 10">
    <name type="scientific">Botryobasidium botryosum (strain FD-172 SS1)</name>
    <dbReference type="NCBI Taxonomy" id="930990"/>
    <lineage>
        <taxon>Eukaryota</taxon>
        <taxon>Fungi</taxon>
        <taxon>Dikarya</taxon>
        <taxon>Basidiomycota</taxon>
        <taxon>Agaricomycotina</taxon>
        <taxon>Agaricomycetes</taxon>
        <taxon>Cantharellales</taxon>
        <taxon>Botryobasidiaceae</taxon>
        <taxon>Botryobasidium</taxon>
    </lineage>
</organism>
<evidence type="ECO:0008006" key="11">
    <source>
        <dbReference type="Google" id="ProtNLM"/>
    </source>
</evidence>
<name>A0A067MZH0_BOTB1</name>
<proteinExistence type="inferred from homology"/>
<dbReference type="InterPro" id="IPR050529">
    <property type="entry name" value="CYP450_sterol_14alpha_dmase"/>
</dbReference>
<dbReference type="SUPFAM" id="SSF48264">
    <property type="entry name" value="Cytochrome P450"/>
    <property type="match status" value="1"/>
</dbReference>
<feature type="binding site" description="axial binding residue" evidence="6">
    <location>
        <position position="447"/>
    </location>
    <ligand>
        <name>heme</name>
        <dbReference type="ChEBI" id="CHEBI:30413"/>
    </ligand>
    <ligandPart>
        <name>Fe</name>
        <dbReference type="ChEBI" id="CHEBI:18248"/>
    </ligandPart>
</feature>
<dbReference type="PRINTS" id="PR00465">
    <property type="entry name" value="EP450IV"/>
</dbReference>
<evidence type="ECO:0000256" key="4">
    <source>
        <dbReference type="ARBA" id="ARBA00022723"/>
    </source>
</evidence>
<sequence>MNATGTSYPWLLLYEHSINRYPEGRSLAFVAIGTLLILIYLTRATSREGDKGVLRLSQIPILGAWNFYEKRIDYLTPALEIPGRSSSFNIRNSKVVVVTGEESRKKFFGHKNFDLNEGYARVYFGQTTPVKEMDPDTAAGQNLNRFSKLISPLIRNETLAKVSYEVFADLDRVMESWLVAGRLNPSEDIYDLVFQLTLRATTASEISNDPSLVSKISRLFWDIERGGCASAILLPWFLSPAGWRRRIALVRLYFLVKGVIDRRIKSGERKKDALQHLLDDGNSCGAIIEFTISALFAGIINTGLSSYWLLIYLDSNREWKKKLEEEVDAFIGRYGTGTGSISSRLAQIPITAWEDELPVMDACISETLRLTLHAVPLRRNMGADLVLGGANIKRGDFMAYPIDDVHLRESFYPDPHRFDPGRYTESQKAEDKAHWTFLGWGAGRHPCPGARFAKLEMKFIAALFMCRFEYRLVNGAGKIPNPSPTPDRNDSQRARPKGEAVYFEYKRTEIRALDTMI</sequence>
<evidence type="ECO:0000256" key="1">
    <source>
        <dbReference type="ARBA" id="ARBA00001971"/>
    </source>
</evidence>
<dbReference type="GO" id="GO:0004497">
    <property type="term" value="F:monooxygenase activity"/>
    <property type="evidence" value="ECO:0007669"/>
    <property type="project" value="InterPro"/>
</dbReference>
<dbReference type="InterPro" id="IPR001128">
    <property type="entry name" value="Cyt_P450"/>
</dbReference>
<protein>
    <recommendedName>
        <fullName evidence="11">Cytochrome P450</fullName>
    </recommendedName>
</protein>